<proteinExistence type="predicted"/>
<reference evidence="1" key="1">
    <citation type="journal article" date="2015" name="Nature">
        <title>Complex archaea that bridge the gap between prokaryotes and eukaryotes.</title>
        <authorList>
            <person name="Spang A."/>
            <person name="Saw J.H."/>
            <person name="Jorgensen S.L."/>
            <person name="Zaremba-Niedzwiedzka K."/>
            <person name="Martijn J."/>
            <person name="Lind A.E."/>
            <person name="van Eijk R."/>
            <person name="Schleper C."/>
            <person name="Guy L."/>
            <person name="Ettema T.J."/>
        </authorList>
    </citation>
    <scope>NUCLEOTIDE SEQUENCE</scope>
</reference>
<evidence type="ECO:0000313" key="1">
    <source>
        <dbReference type="EMBL" id="KKM81098.1"/>
    </source>
</evidence>
<organism evidence="1">
    <name type="scientific">marine sediment metagenome</name>
    <dbReference type="NCBI Taxonomy" id="412755"/>
    <lineage>
        <taxon>unclassified sequences</taxon>
        <taxon>metagenomes</taxon>
        <taxon>ecological metagenomes</taxon>
    </lineage>
</organism>
<dbReference type="AlphaFoldDB" id="A0A0F9KGM4"/>
<comment type="caution">
    <text evidence="1">The sequence shown here is derived from an EMBL/GenBank/DDBJ whole genome shotgun (WGS) entry which is preliminary data.</text>
</comment>
<accession>A0A0F9KGM4</accession>
<sequence length="198" mass="22794">MGSLTPDLVLDFYRDGLSAYGAHVKTKHDSVAMKAVGNFLDLIGVQDKEDFMDRFTTVLIDTIYTPYRIGVPGDYSLWDQITTLVHELTHVTQHDADRMGFWLKYLADKSARAHYEAQAYGADLEMHIWRHGKPYDILQRAEQLLHYGLDQEHVEFAYIELQTYSDIAWHSDAVVSPVAAWAQDWLERRAPDLKHRAA</sequence>
<dbReference type="EMBL" id="LAZR01008077">
    <property type="protein sequence ID" value="KKM81098.1"/>
    <property type="molecule type" value="Genomic_DNA"/>
</dbReference>
<protein>
    <submittedName>
        <fullName evidence="1">Uncharacterized protein</fullName>
    </submittedName>
</protein>
<gene>
    <name evidence="1" type="ORF">LCGC14_1333270</name>
</gene>
<name>A0A0F9KGM4_9ZZZZ</name>